<dbReference type="InterPro" id="IPR052526">
    <property type="entry name" value="HTH-type_Bedaq_tolerance"/>
</dbReference>
<dbReference type="Gene3D" id="1.10.287.100">
    <property type="match status" value="1"/>
</dbReference>
<protein>
    <submittedName>
        <fullName evidence="2">MarR family transcriptional regulator</fullName>
    </submittedName>
</protein>
<dbReference type="SUPFAM" id="SSF46785">
    <property type="entry name" value="Winged helix' DNA-binding domain"/>
    <property type="match status" value="1"/>
</dbReference>
<reference evidence="2 3" key="1">
    <citation type="journal article" date="2019" name="Int. J. Syst. Evol. Microbiol.">
        <title>The Global Catalogue of Microorganisms (GCM) 10K type strain sequencing project: providing services to taxonomists for standard genome sequencing and annotation.</title>
        <authorList>
            <consortium name="The Broad Institute Genomics Platform"/>
            <consortium name="The Broad Institute Genome Sequencing Center for Infectious Disease"/>
            <person name="Wu L."/>
            <person name="Ma J."/>
        </authorList>
    </citation>
    <scope>NUCLEOTIDE SEQUENCE [LARGE SCALE GENOMIC DNA]</scope>
    <source>
        <strain evidence="2 3">JCM 7356</strain>
    </source>
</reference>
<dbReference type="PANTHER" id="PTHR39515">
    <property type="entry name" value="CONSERVED PROTEIN"/>
    <property type="match status" value="1"/>
</dbReference>
<sequence>MEPQEHADPVDPFEIAAELRLAIGALVRRLRVDDELPQNQAAVLGWLVREGPRTTSQLAELQRVRHQSMARTVTLLTEAGLVEQQRHATDGRKVLIAATDAGTAALYAQRTRREGRIAAAISERLTPDEQRRLRDTVALLHRLA</sequence>
<feature type="domain" description="HTH marR-type" evidence="1">
    <location>
        <begin position="1"/>
        <end position="144"/>
    </location>
</feature>
<evidence type="ECO:0000313" key="3">
    <source>
        <dbReference type="Proteomes" id="UP001500305"/>
    </source>
</evidence>
<dbReference type="Proteomes" id="UP001500305">
    <property type="component" value="Unassembled WGS sequence"/>
</dbReference>
<proteinExistence type="predicted"/>
<name>A0ABN3DYS0_9ACTN</name>
<dbReference type="SMART" id="SM00347">
    <property type="entry name" value="HTH_MARR"/>
    <property type="match status" value="1"/>
</dbReference>
<dbReference type="InterPro" id="IPR036390">
    <property type="entry name" value="WH_DNA-bd_sf"/>
</dbReference>
<organism evidence="2 3">
    <name type="scientific">Kitasatospora cystarginea</name>
    <dbReference type="NCBI Taxonomy" id="58350"/>
    <lineage>
        <taxon>Bacteria</taxon>
        <taxon>Bacillati</taxon>
        <taxon>Actinomycetota</taxon>
        <taxon>Actinomycetes</taxon>
        <taxon>Kitasatosporales</taxon>
        <taxon>Streptomycetaceae</taxon>
        <taxon>Kitasatospora</taxon>
    </lineage>
</organism>
<dbReference type="InterPro" id="IPR000835">
    <property type="entry name" value="HTH_MarR-typ"/>
</dbReference>
<dbReference type="Gene3D" id="1.10.10.10">
    <property type="entry name" value="Winged helix-like DNA-binding domain superfamily/Winged helix DNA-binding domain"/>
    <property type="match status" value="1"/>
</dbReference>
<dbReference type="InterPro" id="IPR036388">
    <property type="entry name" value="WH-like_DNA-bd_sf"/>
</dbReference>
<gene>
    <name evidence="2" type="ORF">GCM10010430_26510</name>
</gene>
<dbReference type="Pfam" id="PF12802">
    <property type="entry name" value="MarR_2"/>
    <property type="match status" value="1"/>
</dbReference>
<accession>A0ABN3DYS0</accession>
<dbReference type="RefSeq" id="WP_344636521.1">
    <property type="nucleotide sequence ID" value="NZ_BAAATR010000009.1"/>
</dbReference>
<dbReference type="EMBL" id="BAAATR010000009">
    <property type="protein sequence ID" value="GAA2243493.1"/>
    <property type="molecule type" value="Genomic_DNA"/>
</dbReference>
<evidence type="ECO:0000313" key="2">
    <source>
        <dbReference type="EMBL" id="GAA2243493.1"/>
    </source>
</evidence>
<keyword evidence="3" id="KW-1185">Reference proteome</keyword>
<dbReference type="PROSITE" id="PS50995">
    <property type="entry name" value="HTH_MARR_2"/>
    <property type="match status" value="1"/>
</dbReference>
<dbReference type="PANTHER" id="PTHR39515:SF2">
    <property type="entry name" value="HTH-TYPE TRANSCRIPTIONAL REGULATOR RV0880"/>
    <property type="match status" value="1"/>
</dbReference>
<evidence type="ECO:0000259" key="1">
    <source>
        <dbReference type="PROSITE" id="PS50995"/>
    </source>
</evidence>
<comment type="caution">
    <text evidence="2">The sequence shown here is derived from an EMBL/GenBank/DDBJ whole genome shotgun (WGS) entry which is preliminary data.</text>
</comment>